<dbReference type="PANTHER" id="PTHR22906:SF21">
    <property type="entry name" value="SEMA DOMAIN-CONTAINING PROTEIN"/>
    <property type="match status" value="1"/>
</dbReference>
<dbReference type="FunFam" id="2.20.100.10:FF:000001">
    <property type="entry name" value="semaphorin-5A isoform X1"/>
    <property type="match status" value="1"/>
</dbReference>
<keyword evidence="2" id="KW-0677">Repeat</keyword>
<dbReference type="FunFam" id="2.20.100.10:FF:000004">
    <property type="entry name" value="Adhesion G protein-coupled receptor B2"/>
    <property type="match status" value="1"/>
</dbReference>
<keyword evidence="3" id="KW-1015">Disulfide bond</keyword>
<evidence type="ECO:0000256" key="3">
    <source>
        <dbReference type="ARBA" id="ARBA00023157"/>
    </source>
</evidence>
<keyword evidence="1" id="KW-0732">Signal</keyword>
<proteinExistence type="predicted"/>
<dbReference type="Gene3D" id="2.20.100.10">
    <property type="entry name" value="Thrombospondin type-1 (TSP1) repeat"/>
    <property type="match status" value="2"/>
</dbReference>
<dbReference type="InterPro" id="IPR036383">
    <property type="entry name" value="TSP1_rpt_sf"/>
</dbReference>
<keyword evidence="4" id="KW-0325">Glycoprotein</keyword>
<evidence type="ECO:0000313" key="5">
    <source>
        <dbReference type="EMBL" id="CAL1543548.1"/>
    </source>
</evidence>
<dbReference type="PRINTS" id="PR01705">
    <property type="entry name" value="TSP1REPEAT"/>
</dbReference>
<organism evidence="5 6">
    <name type="scientific">Lymnaea stagnalis</name>
    <name type="common">Great pond snail</name>
    <name type="synonym">Helix stagnalis</name>
    <dbReference type="NCBI Taxonomy" id="6523"/>
    <lineage>
        <taxon>Eukaryota</taxon>
        <taxon>Metazoa</taxon>
        <taxon>Spiralia</taxon>
        <taxon>Lophotrochozoa</taxon>
        <taxon>Mollusca</taxon>
        <taxon>Gastropoda</taxon>
        <taxon>Heterobranchia</taxon>
        <taxon>Euthyneura</taxon>
        <taxon>Panpulmonata</taxon>
        <taxon>Hygrophila</taxon>
        <taxon>Lymnaeoidea</taxon>
        <taxon>Lymnaeidae</taxon>
        <taxon>Lymnaea</taxon>
    </lineage>
</organism>
<gene>
    <name evidence="5" type="ORF">GSLYS_00017082001</name>
</gene>
<evidence type="ECO:0000256" key="1">
    <source>
        <dbReference type="ARBA" id="ARBA00022729"/>
    </source>
</evidence>
<dbReference type="Pfam" id="PF00090">
    <property type="entry name" value="TSP_1"/>
    <property type="match status" value="2"/>
</dbReference>
<dbReference type="InterPro" id="IPR052065">
    <property type="entry name" value="Compl_asym_regulator"/>
</dbReference>
<evidence type="ECO:0000256" key="2">
    <source>
        <dbReference type="ARBA" id="ARBA00022737"/>
    </source>
</evidence>
<feature type="non-terminal residue" evidence="5">
    <location>
        <position position="1"/>
    </location>
</feature>
<sequence length="116" mass="12896">DGVWGPWSAWDLCSVSCARGQQKRHRSCIGPFYGGRNCTGQLFETQNCTEPECPEDGILTPWSPWGDCDVTCGGGVKERRRDCIGPFYGGRDCEQPLNERVTCNPNVCPGRCHRTI</sequence>
<dbReference type="SUPFAM" id="SSF82895">
    <property type="entry name" value="TSP-1 type 1 repeat"/>
    <property type="match status" value="2"/>
</dbReference>
<name>A0AAV2ICN0_LYMST</name>
<dbReference type="EMBL" id="CAXITT010000557">
    <property type="protein sequence ID" value="CAL1543548.1"/>
    <property type="molecule type" value="Genomic_DNA"/>
</dbReference>
<protein>
    <submittedName>
        <fullName evidence="5">Uncharacterized protein</fullName>
    </submittedName>
</protein>
<comment type="caution">
    <text evidence="5">The sequence shown here is derived from an EMBL/GenBank/DDBJ whole genome shotgun (WGS) entry which is preliminary data.</text>
</comment>
<evidence type="ECO:0000313" key="6">
    <source>
        <dbReference type="Proteomes" id="UP001497497"/>
    </source>
</evidence>
<dbReference type="PROSITE" id="PS50092">
    <property type="entry name" value="TSP1"/>
    <property type="match status" value="2"/>
</dbReference>
<dbReference type="InterPro" id="IPR000884">
    <property type="entry name" value="TSP1_rpt"/>
</dbReference>
<keyword evidence="6" id="KW-1185">Reference proteome</keyword>
<accession>A0AAV2ICN0</accession>
<dbReference type="PANTHER" id="PTHR22906">
    <property type="entry name" value="PROPERDIN"/>
    <property type="match status" value="1"/>
</dbReference>
<dbReference type="Proteomes" id="UP001497497">
    <property type="component" value="Unassembled WGS sequence"/>
</dbReference>
<dbReference type="AlphaFoldDB" id="A0AAV2ICN0"/>
<reference evidence="5 6" key="1">
    <citation type="submission" date="2024-04" db="EMBL/GenBank/DDBJ databases">
        <authorList>
            <consortium name="Genoscope - CEA"/>
            <person name="William W."/>
        </authorList>
    </citation>
    <scope>NUCLEOTIDE SEQUENCE [LARGE SCALE GENOMIC DNA]</scope>
</reference>
<dbReference type="SMART" id="SM00209">
    <property type="entry name" value="TSP1"/>
    <property type="match status" value="2"/>
</dbReference>
<evidence type="ECO:0000256" key="4">
    <source>
        <dbReference type="ARBA" id="ARBA00023180"/>
    </source>
</evidence>